<dbReference type="EMBL" id="FOXF01000023">
    <property type="protein sequence ID" value="SFP43205.1"/>
    <property type="molecule type" value="Genomic_DNA"/>
</dbReference>
<feature type="chain" id="PRO_5024933286" evidence="1">
    <location>
        <begin position="23"/>
        <end position="141"/>
    </location>
</feature>
<evidence type="ECO:0000313" key="2">
    <source>
        <dbReference type="EMBL" id="SFP43205.1"/>
    </source>
</evidence>
<accession>A0A662ZHZ7</accession>
<dbReference type="RefSeq" id="WP_031579854.1">
    <property type="nucleotide sequence ID" value="NZ_FOXF01000023.1"/>
</dbReference>
<feature type="signal peptide" evidence="1">
    <location>
        <begin position="1"/>
        <end position="22"/>
    </location>
</feature>
<evidence type="ECO:0000313" key="3">
    <source>
        <dbReference type="Proteomes" id="UP000243745"/>
    </source>
</evidence>
<reference evidence="2 3" key="1">
    <citation type="submission" date="2016-10" db="EMBL/GenBank/DDBJ databases">
        <authorList>
            <person name="Varghese N."/>
            <person name="Submissions S."/>
        </authorList>
    </citation>
    <scope>NUCLEOTIDE SEQUENCE [LARGE SCALE GENOMIC DNA]</scope>
    <source>
        <strain evidence="2 3">DSM 1361</strain>
    </source>
</reference>
<proteinExistence type="predicted"/>
<organism evidence="2 3">
    <name type="scientific">Ruminobacter amylophilus</name>
    <dbReference type="NCBI Taxonomy" id="867"/>
    <lineage>
        <taxon>Bacteria</taxon>
        <taxon>Pseudomonadati</taxon>
        <taxon>Pseudomonadota</taxon>
        <taxon>Gammaproteobacteria</taxon>
        <taxon>Aeromonadales</taxon>
        <taxon>Succinivibrionaceae</taxon>
        <taxon>Ruminobacter</taxon>
    </lineage>
</organism>
<evidence type="ECO:0000256" key="1">
    <source>
        <dbReference type="SAM" id="SignalP"/>
    </source>
</evidence>
<dbReference type="Proteomes" id="UP000243745">
    <property type="component" value="Unassembled WGS sequence"/>
</dbReference>
<sequence>MKKLSLLVLPLLFAFCSSQALAFTAPSGYVMGKSRTLKNLYIEDYRNSNGGVIYKIDYNNYRHFKIDEKLVLNGLNCMNVEISADERDLYADECTASPRGSFFSTVSHNTYTVEAYAADEQIHIVVYNHRVSDDSLAELRW</sequence>
<gene>
    <name evidence="2" type="ORF">SAMN02910344_01369</name>
</gene>
<keyword evidence="1" id="KW-0732">Signal</keyword>
<dbReference type="AlphaFoldDB" id="A0A662ZHZ7"/>
<keyword evidence="3" id="KW-1185">Reference proteome</keyword>
<protein>
    <submittedName>
        <fullName evidence="2">Uncharacterized protein</fullName>
    </submittedName>
</protein>
<name>A0A662ZHZ7_9GAMM</name>